<name>A0A6L9MPD7_9HYPH</name>
<feature type="domain" description="EAL" evidence="1">
    <location>
        <begin position="1"/>
        <end position="94"/>
    </location>
</feature>
<gene>
    <name evidence="2" type="ORF">GTW51_23400</name>
</gene>
<comment type="caution">
    <text evidence="2">The sequence shown here is derived from an EMBL/GenBank/DDBJ whole genome shotgun (WGS) entry which is preliminary data.</text>
</comment>
<dbReference type="EMBL" id="JAAAMJ010000092">
    <property type="protein sequence ID" value="NDV89575.1"/>
    <property type="molecule type" value="Genomic_DNA"/>
</dbReference>
<evidence type="ECO:0000313" key="2">
    <source>
        <dbReference type="EMBL" id="NDV89575.1"/>
    </source>
</evidence>
<dbReference type="GO" id="GO:0071111">
    <property type="term" value="F:cyclic-guanylate-specific phosphodiesterase activity"/>
    <property type="evidence" value="ECO:0007669"/>
    <property type="project" value="InterPro"/>
</dbReference>
<dbReference type="Gene3D" id="3.20.20.450">
    <property type="entry name" value="EAL domain"/>
    <property type="match status" value="1"/>
</dbReference>
<evidence type="ECO:0000313" key="3">
    <source>
        <dbReference type="Proteomes" id="UP000476332"/>
    </source>
</evidence>
<dbReference type="PANTHER" id="PTHR33121:SF70">
    <property type="entry name" value="SIGNALING PROTEIN YKOW"/>
    <property type="match status" value="1"/>
</dbReference>
<dbReference type="PANTHER" id="PTHR33121">
    <property type="entry name" value="CYCLIC DI-GMP PHOSPHODIESTERASE PDEF"/>
    <property type="match status" value="1"/>
</dbReference>
<reference evidence="2 3" key="1">
    <citation type="submission" date="2020-01" db="EMBL/GenBank/DDBJ databases">
        <title>Genomes of bacteria type strains.</title>
        <authorList>
            <person name="Chen J."/>
            <person name="Zhu S."/>
            <person name="Chen J."/>
        </authorList>
    </citation>
    <scope>NUCLEOTIDE SEQUENCE [LARGE SCALE GENOMIC DNA]</scope>
    <source>
        <strain evidence="2 3">KCTC 52919</strain>
    </source>
</reference>
<dbReference type="InterPro" id="IPR001633">
    <property type="entry name" value="EAL_dom"/>
</dbReference>
<sequence length="94" mass="10436">MTAQWQVTSAADFRRSNFADRVLQLISSLDLPASLFELEVTESVFIGLSTEKVVRTLEALRSEGMTIALDDFGTGYASLTHLATRKNLAWRVIS</sequence>
<dbReference type="Pfam" id="PF00563">
    <property type="entry name" value="EAL"/>
    <property type="match status" value="1"/>
</dbReference>
<protein>
    <submittedName>
        <fullName evidence="2">EAL domain-containing protein</fullName>
    </submittedName>
</protein>
<dbReference type="Proteomes" id="UP000476332">
    <property type="component" value="Unassembled WGS sequence"/>
</dbReference>
<dbReference type="AlphaFoldDB" id="A0A6L9MPD7"/>
<dbReference type="InterPro" id="IPR035919">
    <property type="entry name" value="EAL_sf"/>
</dbReference>
<dbReference type="InterPro" id="IPR050706">
    <property type="entry name" value="Cyclic-di-GMP_PDE-like"/>
</dbReference>
<dbReference type="PROSITE" id="PS50883">
    <property type="entry name" value="EAL"/>
    <property type="match status" value="1"/>
</dbReference>
<dbReference type="RefSeq" id="WP_163046415.1">
    <property type="nucleotide sequence ID" value="NZ_JAAAMJ010000092.1"/>
</dbReference>
<keyword evidence="3" id="KW-1185">Reference proteome</keyword>
<proteinExistence type="predicted"/>
<evidence type="ECO:0000259" key="1">
    <source>
        <dbReference type="PROSITE" id="PS50883"/>
    </source>
</evidence>
<organism evidence="2 3">
    <name type="scientific">Aurantimonas aggregata</name>
    <dbReference type="NCBI Taxonomy" id="2047720"/>
    <lineage>
        <taxon>Bacteria</taxon>
        <taxon>Pseudomonadati</taxon>
        <taxon>Pseudomonadota</taxon>
        <taxon>Alphaproteobacteria</taxon>
        <taxon>Hyphomicrobiales</taxon>
        <taxon>Aurantimonadaceae</taxon>
        <taxon>Aurantimonas</taxon>
    </lineage>
</organism>
<accession>A0A6L9MPD7</accession>
<dbReference type="SUPFAM" id="SSF141868">
    <property type="entry name" value="EAL domain-like"/>
    <property type="match status" value="1"/>
</dbReference>